<keyword evidence="2" id="KW-1185">Reference proteome</keyword>
<dbReference type="EMBL" id="VVIM01000006">
    <property type="protein sequence ID" value="KAB0797338.1"/>
    <property type="molecule type" value="Genomic_DNA"/>
</dbReference>
<evidence type="ECO:0000313" key="1">
    <source>
        <dbReference type="EMBL" id="KAB0797338.1"/>
    </source>
</evidence>
<dbReference type="PANTHER" id="PTHR37962:SF2">
    <property type="entry name" value="MALE STERILE (3) 76CA"/>
    <property type="match status" value="1"/>
</dbReference>
<comment type="caution">
    <text evidence="1">The sequence shown here is derived from an EMBL/GenBank/DDBJ whole genome shotgun (WGS) entry which is preliminary data.</text>
</comment>
<name>A0A5N4AJE9_PHOPY</name>
<evidence type="ECO:0000313" key="2">
    <source>
        <dbReference type="Proteomes" id="UP000327044"/>
    </source>
</evidence>
<dbReference type="Proteomes" id="UP000327044">
    <property type="component" value="Unassembled WGS sequence"/>
</dbReference>
<sequence length="267" mass="31106">MFHISKFKIRGARNDQNNTLDITKIPFFPKYETKLIYQENLSITWFEIGFSQSKYSYEECQNGSHACTLIAVITAAKCHFGEVKIGLPQEHINEQLVLALAHGMLLGNSIHEDLKAKKTLSNYNLTIPQSLKYGKGHVRGLKEWFSELYAKTLQASLYENLKRQWQRWQQYCVSKNRSLKDLYVVLICDSRSVLFIFQSHSDTVSLIDSHRHSPTKGAFIATTSRVKLKLLCQWFGDAIYKYHNSFPQLYELSYLYFKDISNYLITY</sequence>
<proteinExistence type="predicted"/>
<reference evidence="1 2" key="1">
    <citation type="journal article" date="2018" name="Elife">
        <title>Firefly genomes illuminate parallel origins of bioluminescence in beetles.</title>
        <authorList>
            <person name="Fallon T.R."/>
            <person name="Lower S.E."/>
            <person name="Chang C.H."/>
            <person name="Bessho-Uehara M."/>
            <person name="Martin G.J."/>
            <person name="Bewick A.J."/>
            <person name="Behringer M."/>
            <person name="Debat H.J."/>
            <person name="Wong I."/>
            <person name="Day J.C."/>
            <person name="Suvorov A."/>
            <person name="Silva C.J."/>
            <person name="Stanger-Hall K.F."/>
            <person name="Hall D.W."/>
            <person name="Schmitz R.J."/>
            <person name="Nelson D.R."/>
            <person name="Lewis S.M."/>
            <person name="Shigenobu S."/>
            <person name="Bybee S.M."/>
            <person name="Larracuente A.M."/>
            <person name="Oba Y."/>
            <person name="Weng J.K."/>
        </authorList>
    </citation>
    <scope>NUCLEOTIDE SEQUENCE [LARGE SCALE GENOMIC DNA]</scope>
    <source>
        <strain evidence="1">1611_PpyrPB1</strain>
        <tissue evidence="1">Whole body</tissue>
    </source>
</reference>
<protein>
    <submittedName>
        <fullName evidence="1">Uncharacterized protein</fullName>
    </submittedName>
</protein>
<accession>A0A5N4AJE9</accession>
<gene>
    <name evidence="1" type="ORF">PPYR_08332</name>
</gene>
<dbReference type="InParanoid" id="A0A5N4AJE9"/>
<dbReference type="AlphaFoldDB" id="A0A5N4AJE9"/>
<dbReference type="OrthoDB" id="5797993at2759"/>
<organism evidence="1 2">
    <name type="scientific">Photinus pyralis</name>
    <name type="common">Common eastern firefly</name>
    <name type="synonym">Lampyris pyralis</name>
    <dbReference type="NCBI Taxonomy" id="7054"/>
    <lineage>
        <taxon>Eukaryota</taxon>
        <taxon>Metazoa</taxon>
        <taxon>Ecdysozoa</taxon>
        <taxon>Arthropoda</taxon>
        <taxon>Hexapoda</taxon>
        <taxon>Insecta</taxon>
        <taxon>Pterygota</taxon>
        <taxon>Neoptera</taxon>
        <taxon>Endopterygota</taxon>
        <taxon>Coleoptera</taxon>
        <taxon>Polyphaga</taxon>
        <taxon>Elateriformia</taxon>
        <taxon>Elateroidea</taxon>
        <taxon>Lampyridae</taxon>
        <taxon>Lampyrinae</taxon>
        <taxon>Photinus</taxon>
    </lineage>
</organism>
<dbReference type="PANTHER" id="PTHR37962">
    <property type="entry name" value="MALE STERILE (3) 76CA"/>
    <property type="match status" value="1"/>
</dbReference>